<accession>A0A699U014</accession>
<comment type="caution">
    <text evidence="2">The sequence shown here is derived from an EMBL/GenBank/DDBJ whole genome shotgun (WGS) entry which is preliminary data.</text>
</comment>
<protein>
    <submittedName>
        <fullName evidence="2">Uncharacterized protein</fullName>
    </submittedName>
</protein>
<sequence length="167" mass="18548">PNVVGIGPKWLFDIDTLTKTMNYQLVVAKNQPNDNADADVADAAFDDTENENNVHVSISGRDKPKKHDDKAKRDDKGKSHVDSPTGFRDLRFEFEAFSINNTNRVNAVSALVTAAGPNPTNSTNTTSPFINVVSLNFRIARKYSFVDPSKYPNDLDMPKLEDIVYSD</sequence>
<reference evidence="2" key="1">
    <citation type="journal article" date="2019" name="Sci. Rep.">
        <title>Draft genome of Tanacetum cinerariifolium, the natural source of mosquito coil.</title>
        <authorList>
            <person name="Yamashiro T."/>
            <person name="Shiraishi A."/>
            <person name="Satake H."/>
            <person name="Nakayama K."/>
        </authorList>
    </citation>
    <scope>NUCLEOTIDE SEQUENCE</scope>
</reference>
<dbReference type="AlphaFoldDB" id="A0A699U014"/>
<dbReference type="EMBL" id="BKCJ011287740">
    <property type="protein sequence ID" value="GFD15627.1"/>
    <property type="molecule type" value="Genomic_DNA"/>
</dbReference>
<proteinExistence type="predicted"/>
<feature type="compositionally biased region" description="Basic and acidic residues" evidence="1">
    <location>
        <begin position="60"/>
        <end position="81"/>
    </location>
</feature>
<feature type="non-terminal residue" evidence="2">
    <location>
        <position position="167"/>
    </location>
</feature>
<feature type="non-terminal residue" evidence="2">
    <location>
        <position position="1"/>
    </location>
</feature>
<evidence type="ECO:0000313" key="2">
    <source>
        <dbReference type="EMBL" id="GFD15627.1"/>
    </source>
</evidence>
<feature type="region of interest" description="Disordered" evidence="1">
    <location>
        <begin position="45"/>
        <end position="85"/>
    </location>
</feature>
<name>A0A699U014_TANCI</name>
<gene>
    <name evidence="2" type="ORF">Tci_887596</name>
</gene>
<evidence type="ECO:0000256" key="1">
    <source>
        <dbReference type="SAM" id="MobiDB-lite"/>
    </source>
</evidence>
<organism evidence="2">
    <name type="scientific">Tanacetum cinerariifolium</name>
    <name type="common">Dalmatian daisy</name>
    <name type="synonym">Chrysanthemum cinerariifolium</name>
    <dbReference type="NCBI Taxonomy" id="118510"/>
    <lineage>
        <taxon>Eukaryota</taxon>
        <taxon>Viridiplantae</taxon>
        <taxon>Streptophyta</taxon>
        <taxon>Embryophyta</taxon>
        <taxon>Tracheophyta</taxon>
        <taxon>Spermatophyta</taxon>
        <taxon>Magnoliopsida</taxon>
        <taxon>eudicotyledons</taxon>
        <taxon>Gunneridae</taxon>
        <taxon>Pentapetalae</taxon>
        <taxon>asterids</taxon>
        <taxon>campanulids</taxon>
        <taxon>Asterales</taxon>
        <taxon>Asteraceae</taxon>
        <taxon>Asteroideae</taxon>
        <taxon>Anthemideae</taxon>
        <taxon>Anthemidinae</taxon>
        <taxon>Tanacetum</taxon>
    </lineage>
</organism>